<dbReference type="EMBL" id="JAAAPK010000012">
    <property type="protein sequence ID" value="NBC45076.1"/>
    <property type="molecule type" value="Genomic_DNA"/>
</dbReference>
<dbReference type="SUPFAM" id="SSF51556">
    <property type="entry name" value="Metallo-dependent hydrolases"/>
    <property type="match status" value="1"/>
</dbReference>
<evidence type="ECO:0000259" key="5">
    <source>
        <dbReference type="Pfam" id="PF01979"/>
    </source>
</evidence>
<protein>
    <submittedName>
        <fullName evidence="6">Amidohydrolase family protein</fullName>
    </submittedName>
</protein>
<dbReference type="InterPro" id="IPR051607">
    <property type="entry name" value="Metallo-dep_hydrolases"/>
</dbReference>
<dbReference type="GO" id="GO:0005829">
    <property type="term" value="C:cytosol"/>
    <property type="evidence" value="ECO:0007669"/>
    <property type="project" value="TreeGrafter"/>
</dbReference>
<dbReference type="InterPro" id="IPR006680">
    <property type="entry name" value="Amidohydro-rel"/>
</dbReference>
<dbReference type="PANTHER" id="PTHR11271">
    <property type="entry name" value="GUANINE DEAMINASE"/>
    <property type="match status" value="1"/>
</dbReference>
<dbReference type="Pfam" id="PF01979">
    <property type="entry name" value="Amidohydro_1"/>
    <property type="match status" value="1"/>
</dbReference>
<accession>A0A7X5BT76</accession>
<dbReference type="SUPFAM" id="SSF51338">
    <property type="entry name" value="Composite domain of metallo-dependent hydrolases"/>
    <property type="match status" value="1"/>
</dbReference>
<dbReference type="AlphaFoldDB" id="A0A7X5BT76"/>
<dbReference type="InterPro" id="IPR011059">
    <property type="entry name" value="Metal-dep_hydrolase_composite"/>
</dbReference>
<keyword evidence="3 6" id="KW-0378">Hydrolase</keyword>
<gene>
    <name evidence="6" type="ORF">GTZ93_35285</name>
</gene>
<dbReference type="Proteomes" id="UP000537825">
    <property type="component" value="Unassembled WGS sequence"/>
</dbReference>
<evidence type="ECO:0000256" key="2">
    <source>
        <dbReference type="ARBA" id="ARBA00022723"/>
    </source>
</evidence>
<evidence type="ECO:0000256" key="1">
    <source>
        <dbReference type="ARBA" id="ARBA00001947"/>
    </source>
</evidence>
<dbReference type="PANTHER" id="PTHR11271:SF37">
    <property type="entry name" value="FAMILY PROTEIN, PUTATIVE (AFU_ORTHOLOGUE AFUA_4G00460)-RELATED"/>
    <property type="match status" value="1"/>
</dbReference>
<dbReference type="GO" id="GO:0019239">
    <property type="term" value="F:deaminase activity"/>
    <property type="evidence" value="ECO:0007669"/>
    <property type="project" value="TreeGrafter"/>
</dbReference>
<keyword evidence="4" id="KW-0862">Zinc</keyword>
<proteinExistence type="predicted"/>
<evidence type="ECO:0000313" key="7">
    <source>
        <dbReference type="Proteomes" id="UP000537825"/>
    </source>
</evidence>
<feature type="domain" description="Amidohydrolase-related" evidence="5">
    <location>
        <begin position="18"/>
        <end position="203"/>
    </location>
</feature>
<name>A0A7X5BT76_9BACT</name>
<reference evidence="6 7" key="1">
    <citation type="submission" date="2020-01" db="EMBL/GenBank/DDBJ databases">
        <title>The draft genome sequence of Corallococcus exiguus DSM 14696.</title>
        <authorList>
            <person name="Zhang X."/>
            <person name="Zhu H."/>
        </authorList>
    </citation>
    <scope>NUCLEOTIDE SEQUENCE [LARGE SCALE GENOMIC DNA]</scope>
    <source>
        <strain evidence="6 7">DSM 14696</strain>
    </source>
</reference>
<dbReference type="Gene3D" id="3.20.20.140">
    <property type="entry name" value="Metal-dependent hydrolases"/>
    <property type="match status" value="1"/>
</dbReference>
<evidence type="ECO:0000256" key="4">
    <source>
        <dbReference type="ARBA" id="ARBA00022833"/>
    </source>
</evidence>
<comment type="caution">
    <text evidence="6">The sequence shown here is derived from an EMBL/GenBank/DDBJ whole genome shotgun (WGS) entry which is preliminary data.</text>
</comment>
<dbReference type="Gene3D" id="2.30.40.10">
    <property type="entry name" value="Urease, subunit C, domain 1"/>
    <property type="match status" value="1"/>
</dbReference>
<evidence type="ECO:0000256" key="3">
    <source>
        <dbReference type="ARBA" id="ARBA00022801"/>
    </source>
</evidence>
<evidence type="ECO:0000313" key="6">
    <source>
        <dbReference type="EMBL" id="NBC45076.1"/>
    </source>
</evidence>
<keyword evidence="2" id="KW-0479">Metal-binding</keyword>
<organism evidence="6 7">
    <name type="scientific">Corallococcus exiguus</name>
    <dbReference type="NCBI Taxonomy" id="83462"/>
    <lineage>
        <taxon>Bacteria</taxon>
        <taxon>Pseudomonadati</taxon>
        <taxon>Myxococcota</taxon>
        <taxon>Myxococcia</taxon>
        <taxon>Myxococcales</taxon>
        <taxon>Cystobacterineae</taxon>
        <taxon>Myxococcaceae</taxon>
        <taxon>Corallococcus</taxon>
    </lineage>
</organism>
<comment type="cofactor">
    <cofactor evidence="1">
        <name>Zn(2+)</name>
        <dbReference type="ChEBI" id="CHEBI:29105"/>
    </cofactor>
</comment>
<dbReference type="GO" id="GO:0046872">
    <property type="term" value="F:metal ion binding"/>
    <property type="evidence" value="ECO:0007669"/>
    <property type="project" value="UniProtKB-KW"/>
</dbReference>
<sequence length="240" mass="26279">MAREVDVLIVTHVVGRRGHGAVLEELGREGLLGEDNEYIHVSGLEGDAPWKWMKDTEGGISIAAPIEMTMRHGMPPLEKVLAFGLQPSLSVDVECTMTADFFTQMRTVYTLQRALVNERALRGEKDLPPMLTCRDVLRFATVEGARAAHLSKRVGTLTPGKEADLILLRTDALNVAPLNNALGAVVTLLEQSNVDTVIVAGQVRKWRGALVGVDLAGLRQRVTASRDFLFETSGVPRRLF</sequence>
<keyword evidence="7" id="KW-1185">Reference proteome</keyword>
<dbReference type="InterPro" id="IPR032466">
    <property type="entry name" value="Metal_Hydrolase"/>
</dbReference>